<comment type="catalytic activity">
    <reaction evidence="1">
        <text>ATP + protein L-histidine = ADP + protein N-phospho-L-histidine.</text>
        <dbReference type="EC" id="2.7.13.3"/>
    </reaction>
</comment>
<evidence type="ECO:0000256" key="6">
    <source>
        <dbReference type="ARBA" id="ARBA00022777"/>
    </source>
</evidence>
<dbReference type="Pfam" id="PF00512">
    <property type="entry name" value="HisKA"/>
    <property type="match status" value="1"/>
</dbReference>
<keyword evidence="9" id="KW-0472">Membrane</keyword>
<evidence type="ECO:0000256" key="8">
    <source>
        <dbReference type="ARBA" id="ARBA00023012"/>
    </source>
</evidence>
<dbReference type="Pfam" id="PF02518">
    <property type="entry name" value="HATPase_c"/>
    <property type="match status" value="1"/>
</dbReference>
<dbReference type="InterPro" id="IPR005467">
    <property type="entry name" value="His_kinase_dom"/>
</dbReference>
<dbReference type="InterPro" id="IPR003594">
    <property type="entry name" value="HATPase_dom"/>
</dbReference>
<evidence type="ECO:0000256" key="7">
    <source>
        <dbReference type="ARBA" id="ARBA00022840"/>
    </source>
</evidence>
<feature type="transmembrane region" description="Helical" evidence="9">
    <location>
        <begin position="30"/>
        <end position="50"/>
    </location>
</feature>
<dbReference type="InterPro" id="IPR003661">
    <property type="entry name" value="HisK_dim/P_dom"/>
</dbReference>
<dbReference type="SMART" id="SM00388">
    <property type="entry name" value="HisKA"/>
    <property type="match status" value="1"/>
</dbReference>
<evidence type="ECO:0000256" key="1">
    <source>
        <dbReference type="ARBA" id="ARBA00000085"/>
    </source>
</evidence>
<dbReference type="CDD" id="cd00082">
    <property type="entry name" value="HisKA"/>
    <property type="match status" value="1"/>
</dbReference>
<organism evidence="11 12">
    <name type="scientific">Desulfofustis glycolicus DSM 9705</name>
    <dbReference type="NCBI Taxonomy" id="1121409"/>
    <lineage>
        <taxon>Bacteria</taxon>
        <taxon>Pseudomonadati</taxon>
        <taxon>Thermodesulfobacteriota</taxon>
        <taxon>Desulfobulbia</taxon>
        <taxon>Desulfobulbales</taxon>
        <taxon>Desulfocapsaceae</taxon>
        <taxon>Desulfofustis</taxon>
    </lineage>
</organism>
<dbReference type="InterPro" id="IPR036890">
    <property type="entry name" value="HATPase_C_sf"/>
</dbReference>
<sequence length="484" mass="54122">MTEGGAGNRAQAGRPESLDTGLQPFILVKYFSFSALGVFLIFTLVLSWIISNHARNVMLKQSEDYSLLLAGNLNQQVFRRFVLPAVVRYGRIALRNPEQFEYLDRIVNGLVQGLAIDSVTIYDSSENIISYSTVDELVGMRDRGGIEYEKALEGVANSRFIYSGSIWSLLSTEPNVSCQLKTFIPFRQVKESGEEGEAIMGVIEIVKDLSRDYTAILKLQSRIIMVSSVVMTILFLVLRTIVWRAGKIIEKRTVERLKLEEQLNRTERLAQLGTMVATVSHEIKSPLGIVRSTADILKKRITKLAPGNENLAQIIIDETTRLNTIVTEFLDFARPQEPKLQPHDLNQILRRAIGFIRPLAEEKTITITEDLGTETIYKQVDEDMIYRVFLNILINGIQATEGGGTVRVSVTRNEDGRAIVRITDTGSGMSEEMVDQIFQPFFTDKRKGTGLGLAIAHNSIERHHGEILVDSSEGVGSTFTIILP</sequence>
<dbReference type="AlphaFoldDB" id="A0A1M5XYG5"/>
<dbReference type="PRINTS" id="PR00344">
    <property type="entry name" value="BCTRLSENSOR"/>
</dbReference>
<dbReference type="InterPro" id="IPR036097">
    <property type="entry name" value="HisK_dim/P_sf"/>
</dbReference>
<keyword evidence="8" id="KW-0902">Two-component regulatory system</keyword>
<evidence type="ECO:0000256" key="5">
    <source>
        <dbReference type="ARBA" id="ARBA00022741"/>
    </source>
</evidence>
<dbReference type="EC" id="2.7.13.3" evidence="2"/>
<keyword evidence="9" id="KW-1133">Transmembrane helix</keyword>
<keyword evidence="9" id="KW-0812">Transmembrane</keyword>
<dbReference type="STRING" id="1121409.SAMN02745124_03421"/>
<dbReference type="PANTHER" id="PTHR43065:SF10">
    <property type="entry name" value="PEROXIDE STRESS-ACTIVATED HISTIDINE KINASE MAK3"/>
    <property type="match status" value="1"/>
</dbReference>
<evidence type="ECO:0000256" key="9">
    <source>
        <dbReference type="SAM" id="Phobius"/>
    </source>
</evidence>
<dbReference type="Proteomes" id="UP000184139">
    <property type="component" value="Unassembled WGS sequence"/>
</dbReference>
<reference evidence="11 12" key="1">
    <citation type="submission" date="2016-11" db="EMBL/GenBank/DDBJ databases">
        <authorList>
            <person name="Jaros S."/>
            <person name="Januszkiewicz K."/>
            <person name="Wedrychowicz H."/>
        </authorList>
    </citation>
    <scope>NUCLEOTIDE SEQUENCE [LARGE SCALE GENOMIC DNA]</scope>
    <source>
        <strain evidence="11 12">DSM 9705</strain>
    </source>
</reference>
<proteinExistence type="predicted"/>
<evidence type="ECO:0000256" key="3">
    <source>
        <dbReference type="ARBA" id="ARBA00022553"/>
    </source>
</evidence>
<keyword evidence="6 11" id="KW-0418">Kinase</keyword>
<dbReference type="OrthoDB" id="9808844at2"/>
<keyword evidence="7" id="KW-0067">ATP-binding</keyword>
<feature type="transmembrane region" description="Helical" evidence="9">
    <location>
        <begin position="223"/>
        <end position="243"/>
    </location>
</feature>
<name>A0A1M5XYG5_9BACT</name>
<dbReference type="SUPFAM" id="SSF47384">
    <property type="entry name" value="Homodimeric domain of signal transducing histidine kinase"/>
    <property type="match status" value="1"/>
</dbReference>
<evidence type="ECO:0000259" key="10">
    <source>
        <dbReference type="PROSITE" id="PS50109"/>
    </source>
</evidence>
<keyword evidence="3" id="KW-0597">Phosphoprotein</keyword>
<keyword evidence="4" id="KW-0808">Transferase</keyword>
<dbReference type="InterPro" id="IPR004358">
    <property type="entry name" value="Sig_transdc_His_kin-like_C"/>
</dbReference>
<evidence type="ECO:0000256" key="2">
    <source>
        <dbReference type="ARBA" id="ARBA00012438"/>
    </source>
</evidence>
<keyword evidence="12" id="KW-1185">Reference proteome</keyword>
<dbReference type="GO" id="GO:0005524">
    <property type="term" value="F:ATP binding"/>
    <property type="evidence" value="ECO:0007669"/>
    <property type="project" value="UniProtKB-KW"/>
</dbReference>
<dbReference type="SMART" id="SM00387">
    <property type="entry name" value="HATPase_c"/>
    <property type="match status" value="1"/>
</dbReference>
<dbReference type="PANTHER" id="PTHR43065">
    <property type="entry name" value="SENSOR HISTIDINE KINASE"/>
    <property type="match status" value="1"/>
</dbReference>
<evidence type="ECO:0000313" key="12">
    <source>
        <dbReference type="Proteomes" id="UP000184139"/>
    </source>
</evidence>
<dbReference type="RefSeq" id="WP_084540732.1">
    <property type="nucleotide sequence ID" value="NZ_FQXS01000024.1"/>
</dbReference>
<keyword evidence="5" id="KW-0547">Nucleotide-binding</keyword>
<dbReference type="Gene3D" id="1.10.287.130">
    <property type="match status" value="1"/>
</dbReference>
<dbReference type="EMBL" id="FQXS01000024">
    <property type="protein sequence ID" value="SHI04293.1"/>
    <property type="molecule type" value="Genomic_DNA"/>
</dbReference>
<feature type="domain" description="Histidine kinase" evidence="10">
    <location>
        <begin position="278"/>
        <end position="484"/>
    </location>
</feature>
<protein>
    <recommendedName>
        <fullName evidence="2">histidine kinase</fullName>
        <ecNumber evidence="2">2.7.13.3</ecNumber>
    </recommendedName>
</protein>
<dbReference type="PROSITE" id="PS50109">
    <property type="entry name" value="HIS_KIN"/>
    <property type="match status" value="1"/>
</dbReference>
<accession>A0A1M5XYG5</accession>
<dbReference type="GO" id="GO:0000155">
    <property type="term" value="F:phosphorelay sensor kinase activity"/>
    <property type="evidence" value="ECO:0007669"/>
    <property type="project" value="InterPro"/>
</dbReference>
<dbReference type="SUPFAM" id="SSF55874">
    <property type="entry name" value="ATPase domain of HSP90 chaperone/DNA topoisomerase II/histidine kinase"/>
    <property type="match status" value="1"/>
</dbReference>
<evidence type="ECO:0000313" key="11">
    <source>
        <dbReference type="EMBL" id="SHI04293.1"/>
    </source>
</evidence>
<gene>
    <name evidence="11" type="ORF">SAMN02745124_03421</name>
</gene>
<dbReference type="Gene3D" id="3.30.565.10">
    <property type="entry name" value="Histidine kinase-like ATPase, C-terminal domain"/>
    <property type="match status" value="1"/>
</dbReference>
<evidence type="ECO:0000256" key="4">
    <source>
        <dbReference type="ARBA" id="ARBA00022679"/>
    </source>
</evidence>